<dbReference type="Proteomes" id="UP000015750">
    <property type="component" value="Unassembled WGS sequence"/>
</dbReference>
<dbReference type="EMBL" id="ATIR01000004">
    <property type="protein sequence ID" value="EPI12311.1"/>
    <property type="molecule type" value="Genomic_DNA"/>
</dbReference>
<dbReference type="AlphaFoldDB" id="A0ABC9TNP6"/>
<evidence type="ECO:0000313" key="1">
    <source>
        <dbReference type="EMBL" id="EPI12311.1"/>
    </source>
</evidence>
<dbReference type="InterPro" id="IPR008792">
    <property type="entry name" value="PQQD"/>
</dbReference>
<reference evidence="1 2" key="1">
    <citation type="submission" date="2013-06" db="EMBL/GenBank/DDBJ databases">
        <authorList>
            <person name="Weinstock G."/>
            <person name="Sodergren E."/>
            <person name="Lobos E.A."/>
            <person name="Fulton L."/>
            <person name="Fulton R."/>
            <person name="Courtney L."/>
            <person name="Fronick C."/>
            <person name="O'Laughlin M."/>
            <person name="Godfrey J."/>
            <person name="Wilson R.M."/>
            <person name="Miner T."/>
            <person name="Farmer C."/>
            <person name="Delehaunty K."/>
            <person name="Cordes M."/>
            <person name="Minx P."/>
            <person name="Tomlinson C."/>
            <person name="Chen J."/>
            <person name="Wollam A."/>
            <person name="Pepin K.H."/>
            <person name="Bhonagiri V."/>
            <person name="Zhang X."/>
            <person name="Warren W."/>
            <person name="Mitreva M."/>
            <person name="Mardis E.R."/>
            <person name="Wilson R.K."/>
        </authorList>
    </citation>
    <scope>NUCLEOTIDE SEQUENCE [LARGE SCALE GENOMIC DNA]</scope>
    <source>
        <strain evidence="1 2">RP2S-4</strain>
    </source>
</reference>
<dbReference type="Gene3D" id="1.10.10.1150">
    <property type="entry name" value="Coenzyme PQQ synthesis protein D (PqqD)"/>
    <property type="match status" value="1"/>
</dbReference>
<evidence type="ECO:0000313" key="2">
    <source>
        <dbReference type="Proteomes" id="UP000015750"/>
    </source>
</evidence>
<protein>
    <submittedName>
        <fullName evidence="1">Uncharacterized protein</fullName>
    </submittedName>
</protein>
<organism evidence="1 2">
    <name type="scientific">Enterococcus faecalis RP2S-4</name>
    <dbReference type="NCBI Taxonomy" id="1244145"/>
    <lineage>
        <taxon>Bacteria</taxon>
        <taxon>Bacillati</taxon>
        <taxon>Bacillota</taxon>
        <taxon>Bacilli</taxon>
        <taxon>Lactobacillales</taxon>
        <taxon>Enterococcaceae</taxon>
        <taxon>Enterococcus</taxon>
    </lineage>
</organism>
<comment type="caution">
    <text evidence="1">The sequence shown here is derived from an EMBL/GenBank/DDBJ whole genome shotgun (WGS) entry which is preliminary data.</text>
</comment>
<dbReference type="Pfam" id="PF05402">
    <property type="entry name" value="PqqD"/>
    <property type="match status" value="1"/>
</dbReference>
<proteinExistence type="predicted"/>
<accession>A0ABC9TNP6</accession>
<name>A0ABC9TNP6_ENTFL</name>
<sequence length="281" mass="32857">MLIQKRFLEFKPCLIENYLIYYRFEHGGYVTIKTIVNSQKTELVNSTYYYILTMCDGVNSVENIIDKIMAKYIGAPKSLIEKDVIKTIEKLSICGGLKLKDNPFFVKESIHLSNELSISYDISACYSSLLKLILQEKGDCLRIFKNPFYDDLFVNSLILNRDFELNKSTIVLMIIDNLRKTNCGFMIWNIQNKNNVILQYYCRNKNIEVFDEKILKNGIALTTKLLKQRSLTYKVFCIQNNLESQSLISNIKNLKFRHINSYKKEVRSQNVDEYQFNFGGI</sequence>
<gene>
    <name evidence="1" type="ORF">D358_00068</name>
</gene>
<dbReference type="RefSeq" id="WP_002394593.1">
    <property type="nucleotide sequence ID" value="NZ_KE351843.1"/>
</dbReference>
<dbReference type="InterPro" id="IPR041881">
    <property type="entry name" value="PqqD_sf"/>
</dbReference>